<gene>
    <name evidence="1" type="ORF">SDC9_156461</name>
</gene>
<dbReference type="AlphaFoldDB" id="A0A645F9N0"/>
<sequence length="143" mass="16407">MKSSWLKLIHVAKKQCNLDDQSYRALLSGAAGVDSASGIESEAQFKAVMAAFDRLGFSRNEGKVYSIDDDQMAKAYALWCNLHDLGAVDNRSYSSFMAWVRRMYPQDILRKGQKSQLIEALKRWEIRVDMKRRNELVKGRISR</sequence>
<dbReference type="EMBL" id="VSSQ01055262">
    <property type="protein sequence ID" value="MPN09173.1"/>
    <property type="molecule type" value="Genomic_DNA"/>
</dbReference>
<reference evidence="1" key="1">
    <citation type="submission" date="2019-08" db="EMBL/GenBank/DDBJ databases">
        <authorList>
            <person name="Kucharzyk K."/>
            <person name="Murdoch R.W."/>
            <person name="Higgins S."/>
            <person name="Loffler F."/>
        </authorList>
    </citation>
    <scope>NUCLEOTIDE SEQUENCE</scope>
</reference>
<accession>A0A645F9N0</accession>
<evidence type="ECO:0000313" key="1">
    <source>
        <dbReference type="EMBL" id="MPN09173.1"/>
    </source>
</evidence>
<protein>
    <submittedName>
        <fullName evidence="1">Uncharacterized protein</fullName>
    </submittedName>
</protein>
<name>A0A645F9N0_9ZZZZ</name>
<comment type="caution">
    <text evidence="1">The sequence shown here is derived from an EMBL/GenBank/DDBJ whole genome shotgun (WGS) entry which is preliminary data.</text>
</comment>
<proteinExistence type="predicted"/>
<organism evidence="1">
    <name type="scientific">bioreactor metagenome</name>
    <dbReference type="NCBI Taxonomy" id="1076179"/>
    <lineage>
        <taxon>unclassified sequences</taxon>
        <taxon>metagenomes</taxon>
        <taxon>ecological metagenomes</taxon>
    </lineage>
</organism>
<dbReference type="Pfam" id="PF06252">
    <property type="entry name" value="GemA"/>
    <property type="match status" value="1"/>
</dbReference>
<dbReference type="InterPro" id="IPR009363">
    <property type="entry name" value="Phage_Mu_Gp16"/>
</dbReference>